<comment type="similarity">
    <text evidence="4">Belongs to the zinc-containing alcohol dehydrogenase family.</text>
</comment>
<evidence type="ECO:0000256" key="4">
    <source>
        <dbReference type="RuleBase" id="RU361277"/>
    </source>
</evidence>
<dbReference type="CDD" id="cd08260">
    <property type="entry name" value="Zn_ADH6"/>
    <property type="match status" value="1"/>
</dbReference>
<keyword evidence="7" id="KW-1185">Reference proteome</keyword>
<dbReference type="Pfam" id="PF00107">
    <property type="entry name" value="ADH_zinc_N"/>
    <property type="match status" value="1"/>
</dbReference>
<dbReference type="Pfam" id="PF08240">
    <property type="entry name" value="ADH_N"/>
    <property type="match status" value="1"/>
</dbReference>
<gene>
    <name evidence="6" type="ORF">LPU83_1180</name>
</gene>
<dbReference type="SUPFAM" id="SSF51735">
    <property type="entry name" value="NAD(P)-binding Rossmann-fold domains"/>
    <property type="match status" value="1"/>
</dbReference>
<dbReference type="SMART" id="SM00829">
    <property type="entry name" value="PKS_ER"/>
    <property type="match status" value="1"/>
</dbReference>
<dbReference type="Gene3D" id="3.90.180.10">
    <property type="entry name" value="Medium-chain alcohol dehydrogenases, catalytic domain"/>
    <property type="match status" value="1"/>
</dbReference>
<protein>
    <submittedName>
        <fullName evidence="6">Alcohol dehydrogenase</fullName>
        <ecNumber evidence="6">1.1.1.1</ecNumber>
    </submittedName>
</protein>
<dbReference type="PROSITE" id="PS00059">
    <property type="entry name" value="ADH_ZINC"/>
    <property type="match status" value="1"/>
</dbReference>
<keyword evidence="2 4" id="KW-0862">Zinc</keyword>
<dbReference type="InterPro" id="IPR002328">
    <property type="entry name" value="ADH_Zn_CS"/>
</dbReference>
<dbReference type="InterPro" id="IPR050129">
    <property type="entry name" value="Zn_alcohol_dh"/>
</dbReference>
<name>W6R7D7_9HYPH</name>
<dbReference type="InterPro" id="IPR011032">
    <property type="entry name" value="GroES-like_sf"/>
</dbReference>
<evidence type="ECO:0000313" key="7">
    <source>
        <dbReference type="Proteomes" id="UP000019443"/>
    </source>
</evidence>
<evidence type="ECO:0000313" key="6">
    <source>
        <dbReference type="EMBL" id="CDM56854.1"/>
    </source>
</evidence>
<sequence>MRDPLSAIDGYITENHGLRDWKQYQRRAIMHRKRCGVKSMKAMFYDAFEKAPEIRTLPDPTPSEDGVVIAVGATGLCRSDWHGWMGHDPDIKLPHVPGHELAGKVVATGKGVMRFKIGDRVTVPFVSGCGHCSECHSGNQQVCPNQFQPGFTHWGSFAEYVAIDYADTNLVHLPDSIDDATAASLGCRFATSFRAVVDHARTGPGEWIAVHGCGGVGLSAIMIATALGANAVGIDLSDEKLAFARECGAVATINASSVADVAEAVREITKGGAHVSIDALGHPVTCFNSIKNLRRRGRHVQVGLMLGEYAAPQIPMAQVIGHELEIYGSHGMQAWRYDAMLSMLTSGKIAPQKLIGRRITLEEAIPGLMTLDRAEGIGISVITQF</sequence>
<dbReference type="SMR" id="W6R7D7"/>
<dbReference type="InterPro" id="IPR036291">
    <property type="entry name" value="NAD(P)-bd_dom_sf"/>
</dbReference>
<dbReference type="PANTHER" id="PTHR43401:SF5">
    <property type="entry name" value="ALCOHOL DEHYDROGENASE-RELATED"/>
    <property type="match status" value="1"/>
</dbReference>
<organism evidence="6 7">
    <name type="scientific">Rhizobium favelukesii</name>
    <dbReference type="NCBI Taxonomy" id="348824"/>
    <lineage>
        <taxon>Bacteria</taxon>
        <taxon>Pseudomonadati</taxon>
        <taxon>Pseudomonadota</taxon>
        <taxon>Alphaproteobacteria</taxon>
        <taxon>Hyphomicrobiales</taxon>
        <taxon>Rhizobiaceae</taxon>
        <taxon>Rhizobium/Agrobacterium group</taxon>
        <taxon>Rhizobium</taxon>
    </lineage>
</organism>
<dbReference type="GO" id="GO:0008270">
    <property type="term" value="F:zinc ion binding"/>
    <property type="evidence" value="ECO:0007669"/>
    <property type="project" value="InterPro"/>
</dbReference>
<dbReference type="HOGENOM" id="CLU_026673_11_2_5"/>
<dbReference type="InterPro" id="IPR020843">
    <property type="entry name" value="ER"/>
</dbReference>
<dbReference type="PATRIC" id="fig|348824.6.peg.1275"/>
<dbReference type="PANTHER" id="PTHR43401">
    <property type="entry name" value="L-THREONINE 3-DEHYDROGENASE"/>
    <property type="match status" value="1"/>
</dbReference>
<dbReference type="AlphaFoldDB" id="W6R7D7"/>
<proteinExistence type="inferred from homology"/>
<keyword evidence="3 6" id="KW-0560">Oxidoreductase</keyword>
<accession>W6R7D7</accession>
<evidence type="ECO:0000256" key="3">
    <source>
        <dbReference type="ARBA" id="ARBA00023002"/>
    </source>
</evidence>
<reference evidence="6" key="1">
    <citation type="submission" date="2013-11" db="EMBL/GenBank/DDBJ databases">
        <title>Draft genome sequence of the broad-host-range Rhizobium sp. LPU83 strain, a member of the low-genetic diversity Oregon-like Rhizobium sp. group.</title>
        <authorList>
            <person name="Wibberg D."/>
            <person name="Puehler A."/>
            <person name="Schlueter A."/>
        </authorList>
    </citation>
    <scope>NUCLEOTIDE SEQUENCE [LARGE SCALE GENOMIC DNA]</scope>
    <source>
        <strain evidence="6">LPU83</strain>
    </source>
</reference>
<dbReference type="EC" id="1.1.1.1" evidence="6"/>
<dbReference type="EMBL" id="HG916852">
    <property type="protein sequence ID" value="CDM56854.1"/>
    <property type="molecule type" value="Genomic_DNA"/>
</dbReference>
<dbReference type="KEGG" id="rhl:LPU83_1180"/>
<evidence type="ECO:0000259" key="5">
    <source>
        <dbReference type="SMART" id="SM00829"/>
    </source>
</evidence>
<dbReference type="InterPro" id="IPR013154">
    <property type="entry name" value="ADH-like_N"/>
</dbReference>
<feature type="domain" description="Enoyl reductase (ER)" evidence="5">
    <location>
        <begin position="38"/>
        <end position="382"/>
    </location>
</feature>
<dbReference type="Proteomes" id="UP000019443">
    <property type="component" value="Chromosome"/>
</dbReference>
<dbReference type="eggNOG" id="COG1064">
    <property type="taxonomic scope" value="Bacteria"/>
</dbReference>
<dbReference type="GO" id="GO:0004022">
    <property type="term" value="F:alcohol dehydrogenase (NAD+) activity"/>
    <property type="evidence" value="ECO:0007669"/>
    <property type="project" value="UniProtKB-EC"/>
</dbReference>
<evidence type="ECO:0000256" key="1">
    <source>
        <dbReference type="ARBA" id="ARBA00022723"/>
    </source>
</evidence>
<evidence type="ECO:0000256" key="2">
    <source>
        <dbReference type="ARBA" id="ARBA00022833"/>
    </source>
</evidence>
<comment type="cofactor">
    <cofactor evidence="4">
        <name>Zn(2+)</name>
        <dbReference type="ChEBI" id="CHEBI:29105"/>
    </cofactor>
</comment>
<dbReference type="SUPFAM" id="SSF50129">
    <property type="entry name" value="GroES-like"/>
    <property type="match status" value="1"/>
</dbReference>
<dbReference type="InterPro" id="IPR013149">
    <property type="entry name" value="ADH-like_C"/>
</dbReference>
<keyword evidence="1 4" id="KW-0479">Metal-binding</keyword>